<keyword evidence="2 4" id="KW-0663">Pyridoxal phosphate</keyword>
<dbReference type="PRINTS" id="PR00992">
    <property type="entry name" value="ALARACEMASE"/>
</dbReference>
<feature type="binding site" evidence="5">
    <location>
        <position position="132"/>
    </location>
    <ligand>
        <name>substrate</name>
    </ligand>
</feature>
<dbReference type="Gene3D" id="3.20.20.10">
    <property type="entry name" value="Alanine racemase"/>
    <property type="match status" value="1"/>
</dbReference>
<dbReference type="Pfam" id="PF00842">
    <property type="entry name" value="Ala_racemase_C"/>
    <property type="match status" value="1"/>
</dbReference>
<keyword evidence="8" id="KW-1185">Reference proteome</keyword>
<dbReference type="AlphaFoldDB" id="A0A6N7XGZ0"/>
<reference evidence="7 8" key="1">
    <citation type="submission" date="2019-08" db="EMBL/GenBank/DDBJ databases">
        <title>In-depth cultivation of the pig gut microbiome towards novel bacterial diversity and tailored functional studies.</title>
        <authorList>
            <person name="Wylensek D."/>
            <person name="Hitch T.C.A."/>
            <person name="Clavel T."/>
        </authorList>
    </citation>
    <scope>NUCLEOTIDE SEQUENCE [LARGE SCALE GENOMIC DNA]</scope>
    <source>
        <strain evidence="7 8">WCA-SAB-591-4A-A</strain>
    </source>
</reference>
<sequence>MKGAKLTINLLALQNNAKYLVDNIKRNSTENNNGVIAMVKNNAYNLGLCEAVESFYDGGIRFFATTSIKECKAIRDMYSDVHILCVNPNTEFDFIREYGITATLPSFEYIQENHEKMKDISWHIEWAGHMRRSGCRSETELRNILEFAKSKDIEIEGLWTHFSWADTFDEEKNYEKERDEWIALLKNITKDYSFKYIHSQNSASFSRDGILPNHTHIRPGILLYGYYPHDRYENDKIIPSIELSGEVISIIKLSAGESIGYCSSFVPTEDTLVAVVNLGYGDGLLRKRGIGHDVIINDKKYKLVSFMMSHTVVKIDEYVHMEDSFDASEKIISVNIENSEVKIGDTVYYYNKELPLHEFTKKGVGSCSEQMSPLNYSTLEVEYIR</sequence>
<dbReference type="RefSeq" id="WP_154537999.1">
    <property type="nucleotide sequence ID" value="NZ_VUNE01000003.1"/>
</dbReference>
<comment type="caution">
    <text evidence="7">The sequence shown here is derived from an EMBL/GenBank/DDBJ whole genome shotgun (WGS) entry which is preliminary data.</text>
</comment>
<dbReference type="GO" id="GO:0030632">
    <property type="term" value="P:D-alanine biosynthetic process"/>
    <property type="evidence" value="ECO:0007669"/>
    <property type="project" value="TreeGrafter"/>
</dbReference>
<dbReference type="GO" id="GO:0009252">
    <property type="term" value="P:peptidoglycan biosynthetic process"/>
    <property type="evidence" value="ECO:0007669"/>
    <property type="project" value="TreeGrafter"/>
</dbReference>
<name>A0A6N7XGZ0_9FIRM</name>
<evidence type="ECO:0000313" key="7">
    <source>
        <dbReference type="EMBL" id="MST62617.1"/>
    </source>
</evidence>
<proteinExistence type="predicted"/>
<dbReference type="GO" id="GO:0030170">
    <property type="term" value="F:pyridoxal phosphate binding"/>
    <property type="evidence" value="ECO:0007669"/>
    <property type="project" value="TreeGrafter"/>
</dbReference>
<dbReference type="Proteomes" id="UP000440713">
    <property type="component" value="Unassembled WGS sequence"/>
</dbReference>
<dbReference type="GO" id="GO:0008784">
    <property type="term" value="F:alanine racemase activity"/>
    <property type="evidence" value="ECO:0007669"/>
    <property type="project" value="InterPro"/>
</dbReference>
<organism evidence="7 8">
    <name type="scientific">Peptostreptococcus porci</name>
    <dbReference type="NCBI Taxonomy" id="2652282"/>
    <lineage>
        <taxon>Bacteria</taxon>
        <taxon>Bacillati</taxon>
        <taxon>Bacillota</taxon>
        <taxon>Clostridia</taxon>
        <taxon>Peptostreptococcales</taxon>
        <taxon>Peptostreptococcaceae</taxon>
        <taxon>Peptostreptococcus</taxon>
    </lineage>
</organism>
<feature type="binding site" evidence="5">
    <location>
        <position position="308"/>
    </location>
    <ligand>
        <name>substrate</name>
    </ligand>
</feature>
<dbReference type="InterPro" id="IPR029066">
    <property type="entry name" value="PLP-binding_barrel"/>
</dbReference>
<evidence type="ECO:0000256" key="5">
    <source>
        <dbReference type="PIRSR" id="PIRSR600821-52"/>
    </source>
</evidence>
<dbReference type="InterPro" id="IPR011079">
    <property type="entry name" value="Ala_racemase_C"/>
</dbReference>
<evidence type="ECO:0000256" key="4">
    <source>
        <dbReference type="PIRSR" id="PIRSR600821-50"/>
    </source>
</evidence>
<feature type="domain" description="Alanine racemase C-terminal" evidence="6">
    <location>
        <begin position="240"/>
        <end position="384"/>
    </location>
</feature>
<dbReference type="InterPro" id="IPR001608">
    <property type="entry name" value="Ala_racemase_N"/>
</dbReference>
<evidence type="ECO:0000259" key="6">
    <source>
        <dbReference type="SMART" id="SM01005"/>
    </source>
</evidence>
<dbReference type="InterPro" id="IPR000821">
    <property type="entry name" value="Ala_racemase"/>
</dbReference>
<feature type="modified residue" description="N6-(pyridoxal phosphate)lysine" evidence="4">
    <location>
        <position position="40"/>
    </location>
</feature>
<dbReference type="Pfam" id="PF01168">
    <property type="entry name" value="Ala_racemase_N"/>
    <property type="match status" value="1"/>
</dbReference>
<evidence type="ECO:0000313" key="8">
    <source>
        <dbReference type="Proteomes" id="UP000440713"/>
    </source>
</evidence>
<dbReference type="InterPro" id="IPR009006">
    <property type="entry name" value="Ala_racemase/Decarboxylase_C"/>
</dbReference>
<evidence type="ECO:0000256" key="3">
    <source>
        <dbReference type="ARBA" id="ARBA00023235"/>
    </source>
</evidence>
<dbReference type="SUPFAM" id="SSF50621">
    <property type="entry name" value="Alanine racemase C-terminal domain-like"/>
    <property type="match status" value="1"/>
</dbReference>
<dbReference type="GO" id="GO:0005829">
    <property type="term" value="C:cytosol"/>
    <property type="evidence" value="ECO:0007669"/>
    <property type="project" value="TreeGrafter"/>
</dbReference>
<protein>
    <submittedName>
        <fullName evidence="7">Alanine racemase</fullName>
    </submittedName>
</protein>
<dbReference type="EMBL" id="VUNE01000003">
    <property type="protein sequence ID" value="MST62617.1"/>
    <property type="molecule type" value="Genomic_DNA"/>
</dbReference>
<evidence type="ECO:0000256" key="2">
    <source>
        <dbReference type="ARBA" id="ARBA00022898"/>
    </source>
</evidence>
<dbReference type="Gene3D" id="2.40.37.10">
    <property type="entry name" value="Lyase, Ornithine Decarboxylase, Chain A, domain 1"/>
    <property type="match status" value="1"/>
</dbReference>
<dbReference type="PANTHER" id="PTHR30511">
    <property type="entry name" value="ALANINE RACEMASE"/>
    <property type="match status" value="1"/>
</dbReference>
<accession>A0A6N7XGZ0</accession>
<gene>
    <name evidence="7" type="ORF">FYJ71_06525</name>
</gene>
<dbReference type="SUPFAM" id="SSF51419">
    <property type="entry name" value="PLP-binding barrel"/>
    <property type="match status" value="1"/>
</dbReference>
<dbReference type="PANTHER" id="PTHR30511:SF0">
    <property type="entry name" value="ALANINE RACEMASE, CATABOLIC-RELATED"/>
    <property type="match status" value="1"/>
</dbReference>
<evidence type="ECO:0000256" key="1">
    <source>
        <dbReference type="ARBA" id="ARBA00001933"/>
    </source>
</evidence>
<dbReference type="SMART" id="SM01005">
    <property type="entry name" value="Ala_racemase_C"/>
    <property type="match status" value="1"/>
</dbReference>
<keyword evidence="3" id="KW-0413">Isomerase</keyword>
<comment type="cofactor">
    <cofactor evidence="1 4">
        <name>pyridoxal 5'-phosphate</name>
        <dbReference type="ChEBI" id="CHEBI:597326"/>
    </cofactor>
</comment>